<dbReference type="GO" id="GO:0005737">
    <property type="term" value="C:cytoplasm"/>
    <property type="evidence" value="ECO:0007669"/>
    <property type="project" value="TreeGrafter"/>
</dbReference>
<dbReference type="OrthoDB" id="5396786at2759"/>
<feature type="region of interest" description="Disordered" evidence="1">
    <location>
        <begin position="237"/>
        <end position="275"/>
    </location>
</feature>
<proteinExistence type="predicted"/>
<keyword evidence="3" id="KW-1185">Reference proteome</keyword>
<dbReference type="Pfam" id="PF08568">
    <property type="entry name" value="Kinetochor_Ybp2"/>
    <property type="match status" value="1"/>
</dbReference>
<gene>
    <name evidence="2" type="ORF">EJ06DRAFT_514530</name>
</gene>
<dbReference type="InterPro" id="IPR013877">
    <property type="entry name" value="YAP-bd/ALF4/Glomulin"/>
</dbReference>
<evidence type="ECO:0000313" key="3">
    <source>
        <dbReference type="Proteomes" id="UP000799640"/>
    </source>
</evidence>
<evidence type="ECO:0000313" key="2">
    <source>
        <dbReference type="EMBL" id="KAF2397829.1"/>
    </source>
</evidence>
<dbReference type="EMBL" id="ML996702">
    <property type="protein sequence ID" value="KAF2397829.1"/>
    <property type="molecule type" value="Genomic_DNA"/>
</dbReference>
<accession>A0A6G1HPR2</accession>
<dbReference type="AlphaFoldDB" id="A0A6G1HPR2"/>
<reference evidence="2" key="1">
    <citation type="journal article" date="2020" name="Stud. Mycol.">
        <title>101 Dothideomycetes genomes: a test case for predicting lifestyles and emergence of pathogens.</title>
        <authorList>
            <person name="Haridas S."/>
            <person name="Albert R."/>
            <person name="Binder M."/>
            <person name="Bloem J."/>
            <person name="Labutti K."/>
            <person name="Salamov A."/>
            <person name="Andreopoulos B."/>
            <person name="Baker S."/>
            <person name="Barry K."/>
            <person name="Bills G."/>
            <person name="Bluhm B."/>
            <person name="Cannon C."/>
            <person name="Castanera R."/>
            <person name="Culley D."/>
            <person name="Daum C."/>
            <person name="Ezra D."/>
            <person name="Gonzalez J."/>
            <person name="Henrissat B."/>
            <person name="Kuo A."/>
            <person name="Liang C."/>
            <person name="Lipzen A."/>
            <person name="Lutzoni F."/>
            <person name="Magnuson J."/>
            <person name="Mondo S."/>
            <person name="Nolan M."/>
            <person name="Ohm R."/>
            <person name="Pangilinan J."/>
            <person name="Park H.-J."/>
            <person name="Ramirez L."/>
            <person name="Alfaro M."/>
            <person name="Sun H."/>
            <person name="Tritt A."/>
            <person name="Yoshinaga Y."/>
            <person name="Zwiers L.-H."/>
            <person name="Turgeon B."/>
            <person name="Goodwin S."/>
            <person name="Spatafora J."/>
            <person name="Crous P."/>
            <person name="Grigoriev I."/>
        </authorList>
    </citation>
    <scope>NUCLEOTIDE SEQUENCE</scope>
    <source>
        <strain evidence="2">CBS 262.69</strain>
    </source>
</reference>
<dbReference type="PANTHER" id="PTHR28020">
    <property type="entry name" value="YAP1-BINDING PROTEIN 1-RELATED"/>
    <property type="match status" value="1"/>
</dbReference>
<dbReference type="InterPro" id="IPR040347">
    <property type="entry name" value="YBP1/2"/>
</dbReference>
<organism evidence="2 3">
    <name type="scientific">Trichodelitschia bisporula</name>
    <dbReference type="NCBI Taxonomy" id="703511"/>
    <lineage>
        <taxon>Eukaryota</taxon>
        <taxon>Fungi</taxon>
        <taxon>Dikarya</taxon>
        <taxon>Ascomycota</taxon>
        <taxon>Pezizomycotina</taxon>
        <taxon>Dothideomycetes</taxon>
        <taxon>Dothideomycetes incertae sedis</taxon>
        <taxon>Phaeotrichales</taxon>
        <taxon>Phaeotrichaceae</taxon>
        <taxon>Trichodelitschia</taxon>
    </lineage>
</organism>
<protein>
    <submittedName>
        <fullName evidence="2">DUF1760-domain-containing protein</fullName>
    </submittedName>
</protein>
<feature type="region of interest" description="Disordered" evidence="1">
    <location>
        <begin position="366"/>
        <end position="394"/>
    </location>
</feature>
<dbReference type="Proteomes" id="UP000799640">
    <property type="component" value="Unassembled WGS sequence"/>
</dbReference>
<evidence type="ECO:0000256" key="1">
    <source>
        <dbReference type="SAM" id="MobiDB-lite"/>
    </source>
</evidence>
<sequence>MTTFSPANFQQTNIPRHQYPHHSSPAPSLHQFGNMADNQHPFIQLKPPVTDFVTYLTLIEHNLTEANLPLLHEILQDTTVTEGIGWDLVHLLIVLLPASQECLLDVARLGNPREVLLKIAEALRALELDALEEPTEDEEEEEEDGADASADKLVAGASSSQEYPPDTEPKLPLPVLQFRALLDMLSIIHPRIKTKYPSRFLSTTLQGVLSAYCKATMCHDELTHDVVKFVKTVTGTKRPQLPPRVSSSHMLTSLPKRSAPDPEAQAEPPSAEEAEMQERLLQSFLTHLLEDYLLSVSSEDDVPGMAWSARLQEKLRPNHIVPGKPTFRARFAESPALQTQASTVGQLVALAQDLGLSSAELSAVILDPTPESPNPNPEEEEESAPPTSPSSIPLSKPGSLLLLSARKALSALYTQPPSTPPLAIFPTHAALLSNFFGSASRSSIGLEPPALVDAVLFLGLLALSDDNIGSPATDDEFTTYLQSTSVLSANTSSPALRAAAHELTSTVLRSHPSDIVRLAFIRDTLEHCPYENLKASAVSWLKGETVEANPPTASPIPNGGESIFATPVALNTVAPFLFPDLRSGGLTEEPLSEAYMQFRLDMGFRLSALNFYYLLWMAPHLRDALEVGKFAKEHEITTRFLKPLSGAVEVFQKALRKGGELTVGRGEEKGYLGTEEWGELRILDDVLKRTVHVEDVLRDVGLPKMP</sequence>
<dbReference type="GO" id="GO:0034599">
    <property type="term" value="P:cellular response to oxidative stress"/>
    <property type="evidence" value="ECO:0007669"/>
    <property type="project" value="InterPro"/>
</dbReference>
<name>A0A6G1HPR2_9PEZI</name>
<dbReference type="PANTHER" id="PTHR28020:SF1">
    <property type="entry name" value="YAP1-BINDING PROTEIN 1-RELATED"/>
    <property type="match status" value="1"/>
</dbReference>